<dbReference type="CDD" id="cd07185">
    <property type="entry name" value="OmpA_C-like"/>
    <property type="match status" value="1"/>
</dbReference>
<gene>
    <name evidence="9" type="ORF">G5B42_10980</name>
</gene>
<dbReference type="Gene3D" id="3.30.1330.60">
    <property type="entry name" value="OmpA-like domain"/>
    <property type="match status" value="1"/>
</dbReference>
<keyword evidence="5" id="KW-1133">Transmembrane helix</keyword>
<evidence type="ECO:0000256" key="6">
    <source>
        <dbReference type="ARBA" id="ARBA00023136"/>
    </source>
</evidence>
<dbReference type="Pfam" id="PF13677">
    <property type="entry name" value="MotB_plug"/>
    <property type="match status" value="1"/>
</dbReference>
<evidence type="ECO:0000256" key="4">
    <source>
        <dbReference type="ARBA" id="ARBA00022692"/>
    </source>
</evidence>
<dbReference type="InterPro" id="IPR025713">
    <property type="entry name" value="MotB-like_N_dom"/>
</dbReference>
<dbReference type="Proteomes" id="UP000657177">
    <property type="component" value="Unassembled WGS sequence"/>
</dbReference>
<sequence length="235" mass="26505">MYKKKPKEQPRGAPPWMTTYSDLVTNLLTFFVLLFAFSNVNADKYEQIAASLRSVFSGSPSIVYGGKYPLGEQMPFEISSPVNAEFQVIYEEIEAMLAEEGVGAAVEIFQEERGLIISFKEKIFFDIGSAQLRPEARSLLSRVGRILAADDHDIRVEGHTCDLPIRSRIFPSNWELSTSRATNVTRFLIEEVGIEPSRLGATGFAEFRPIAPNDSEENRIRNRRVDLLLLSRNNL</sequence>
<evidence type="ECO:0000256" key="7">
    <source>
        <dbReference type="PROSITE-ProRule" id="PRU00473"/>
    </source>
</evidence>
<feature type="domain" description="OmpA-like" evidence="8">
    <location>
        <begin position="112"/>
        <end position="233"/>
    </location>
</feature>
<evidence type="ECO:0000313" key="10">
    <source>
        <dbReference type="Proteomes" id="UP000657177"/>
    </source>
</evidence>
<comment type="similarity">
    <text evidence="2">Belongs to the MotB family.</text>
</comment>
<dbReference type="SUPFAM" id="SSF103088">
    <property type="entry name" value="OmpA-like"/>
    <property type="match status" value="1"/>
</dbReference>
<dbReference type="PANTHER" id="PTHR30329:SF21">
    <property type="entry name" value="LIPOPROTEIN YIAD-RELATED"/>
    <property type="match status" value="1"/>
</dbReference>
<dbReference type="AlphaFoldDB" id="A0A8J6HYS0"/>
<proteinExistence type="inferred from homology"/>
<protein>
    <submittedName>
        <fullName evidence="9">Flagellar motor protein MotB</fullName>
    </submittedName>
</protein>
<accession>A0A8J6HYS0</accession>
<dbReference type="GO" id="GO:0005886">
    <property type="term" value="C:plasma membrane"/>
    <property type="evidence" value="ECO:0007669"/>
    <property type="project" value="UniProtKB-SubCell"/>
</dbReference>
<keyword evidence="6 7" id="KW-0472">Membrane</keyword>
<evidence type="ECO:0000313" key="9">
    <source>
        <dbReference type="EMBL" id="MBA2134052.1"/>
    </source>
</evidence>
<evidence type="ECO:0000256" key="5">
    <source>
        <dbReference type="ARBA" id="ARBA00022989"/>
    </source>
</evidence>
<reference evidence="9" key="1">
    <citation type="submission" date="2020-06" db="EMBL/GenBank/DDBJ databases">
        <title>Novel chitinolytic bacterium.</title>
        <authorList>
            <person name="Ungkulpasvich U."/>
            <person name="Kosugi A."/>
            <person name="Uke A."/>
        </authorList>
    </citation>
    <scope>NUCLEOTIDE SEQUENCE</scope>
    <source>
        <strain evidence="9">UUS1-1</strain>
    </source>
</reference>
<dbReference type="RefSeq" id="WP_181340515.1">
    <property type="nucleotide sequence ID" value="NZ_JAAKDE010000044.1"/>
</dbReference>
<evidence type="ECO:0000256" key="3">
    <source>
        <dbReference type="ARBA" id="ARBA00022475"/>
    </source>
</evidence>
<dbReference type="InterPro" id="IPR050330">
    <property type="entry name" value="Bact_OuterMem_StrucFunc"/>
</dbReference>
<keyword evidence="9" id="KW-0969">Cilium</keyword>
<keyword evidence="9" id="KW-0966">Cell projection</keyword>
<dbReference type="PROSITE" id="PS51123">
    <property type="entry name" value="OMPA_2"/>
    <property type="match status" value="1"/>
</dbReference>
<comment type="caution">
    <text evidence="9">The sequence shown here is derived from an EMBL/GenBank/DDBJ whole genome shotgun (WGS) entry which is preliminary data.</text>
</comment>
<evidence type="ECO:0000259" key="8">
    <source>
        <dbReference type="PROSITE" id="PS51123"/>
    </source>
</evidence>
<dbReference type="PANTHER" id="PTHR30329">
    <property type="entry name" value="STATOR ELEMENT OF FLAGELLAR MOTOR COMPLEX"/>
    <property type="match status" value="1"/>
</dbReference>
<evidence type="ECO:0000256" key="1">
    <source>
        <dbReference type="ARBA" id="ARBA00004162"/>
    </source>
</evidence>
<evidence type="ECO:0000256" key="2">
    <source>
        <dbReference type="ARBA" id="ARBA00008914"/>
    </source>
</evidence>
<dbReference type="InterPro" id="IPR006665">
    <property type="entry name" value="OmpA-like"/>
</dbReference>
<keyword evidence="10" id="KW-1185">Reference proteome</keyword>
<keyword evidence="4" id="KW-0812">Transmembrane</keyword>
<organism evidence="9 10">
    <name type="scientific">Capillibacterium thermochitinicola</name>
    <dbReference type="NCBI Taxonomy" id="2699427"/>
    <lineage>
        <taxon>Bacteria</taxon>
        <taxon>Bacillati</taxon>
        <taxon>Bacillota</taxon>
        <taxon>Capillibacterium</taxon>
    </lineage>
</organism>
<dbReference type="EMBL" id="JAAKDE010000044">
    <property type="protein sequence ID" value="MBA2134052.1"/>
    <property type="molecule type" value="Genomic_DNA"/>
</dbReference>
<dbReference type="InterPro" id="IPR036737">
    <property type="entry name" value="OmpA-like_sf"/>
</dbReference>
<dbReference type="Pfam" id="PF00691">
    <property type="entry name" value="OmpA"/>
    <property type="match status" value="1"/>
</dbReference>
<keyword evidence="9" id="KW-0282">Flagellum</keyword>
<keyword evidence="3" id="KW-1003">Cell membrane</keyword>
<name>A0A8J6HYS0_9FIRM</name>
<comment type="subcellular location">
    <subcellularLocation>
        <location evidence="1">Cell membrane</location>
        <topology evidence="1">Single-pass membrane protein</topology>
    </subcellularLocation>
</comment>